<evidence type="ECO:0000256" key="4">
    <source>
        <dbReference type="ARBA" id="ARBA00022801"/>
    </source>
</evidence>
<keyword evidence="5" id="KW-0460">Magnesium</keyword>
<keyword evidence="9" id="KW-0233">DNA recombination</keyword>
<sequence>MISQSNDKKIRLENVLCVPDINMNLLSVAKITDHGYNVNFNKHGVTVYRNEEIKMKAVRKENAYYVKSLIISKEAVAIANDIDVWHKRLGHTNMRVIEEMKKEDLVIGMNEIIKIKKQCEPCAEGKMCRKSHPKVTGRRTDRIMELWHIDLIDPITPASRGNKRYIFTIVDDYSRVIFIALLKEKREAAKKLKNLIILKENQSE</sequence>
<keyword evidence="8" id="KW-0239">DNA-directed DNA polymerase</keyword>
<evidence type="ECO:0000313" key="11">
    <source>
        <dbReference type="EMBL" id="KYQ55154.1"/>
    </source>
</evidence>
<evidence type="ECO:0000256" key="8">
    <source>
        <dbReference type="ARBA" id="ARBA00022932"/>
    </source>
</evidence>
<organism evidence="11 12">
    <name type="scientific">Mycetomoellerius zeteki</name>
    <dbReference type="NCBI Taxonomy" id="64791"/>
    <lineage>
        <taxon>Eukaryota</taxon>
        <taxon>Metazoa</taxon>
        <taxon>Ecdysozoa</taxon>
        <taxon>Arthropoda</taxon>
        <taxon>Hexapoda</taxon>
        <taxon>Insecta</taxon>
        <taxon>Pterygota</taxon>
        <taxon>Neoptera</taxon>
        <taxon>Endopterygota</taxon>
        <taxon>Hymenoptera</taxon>
        <taxon>Apocrita</taxon>
        <taxon>Aculeata</taxon>
        <taxon>Formicoidea</taxon>
        <taxon>Formicidae</taxon>
        <taxon>Myrmicinae</taxon>
        <taxon>Mycetomoellerius</taxon>
    </lineage>
</organism>
<dbReference type="Proteomes" id="UP000075809">
    <property type="component" value="Unassembled WGS sequence"/>
</dbReference>
<dbReference type="STRING" id="64791.A0A151X4E5"/>
<evidence type="ECO:0000256" key="1">
    <source>
        <dbReference type="ARBA" id="ARBA00022722"/>
    </source>
</evidence>
<dbReference type="Pfam" id="PF13976">
    <property type="entry name" value="gag_pre-integrs"/>
    <property type="match status" value="1"/>
</dbReference>
<dbReference type="GO" id="GO:0003676">
    <property type="term" value="F:nucleic acid binding"/>
    <property type="evidence" value="ECO:0007669"/>
    <property type="project" value="InterPro"/>
</dbReference>
<name>A0A151X4E5_9HYME</name>
<keyword evidence="1" id="KW-0540">Nuclease</keyword>
<dbReference type="GO" id="GO:0016787">
    <property type="term" value="F:hydrolase activity"/>
    <property type="evidence" value="ECO:0007669"/>
    <property type="project" value="UniProtKB-KW"/>
</dbReference>
<evidence type="ECO:0000256" key="5">
    <source>
        <dbReference type="ARBA" id="ARBA00022842"/>
    </source>
</evidence>
<keyword evidence="12" id="KW-1185">Reference proteome</keyword>
<evidence type="ECO:0000313" key="12">
    <source>
        <dbReference type="Proteomes" id="UP000075809"/>
    </source>
</evidence>
<protein>
    <submittedName>
        <fullName evidence="11">Copia protein</fullName>
    </submittedName>
</protein>
<dbReference type="GO" id="GO:0003887">
    <property type="term" value="F:DNA-directed DNA polymerase activity"/>
    <property type="evidence" value="ECO:0007669"/>
    <property type="project" value="UniProtKB-KW"/>
</dbReference>
<keyword evidence="4" id="KW-0378">Hydrolase</keyword>
<keyword evidence="2" id="KW-0479">Metal-binding</keyword>
<keyword evidence="8" id="KW-0808">Transferase</keyword>
<keyword evidence="6" id="KW-0229">DNA integration</keyword>
<gene>
    <name evidence="11" type="ORF">ALC60_06006</name>
</gene>
<dbReference type="PANTHER" id="PTHR42648:SF11">
    <property type="entry name" value="TRANSPOSON TY4-P GAG-POL POLYPROTEIN"/>
    <property type="match status" value="1"/>
</dbReference>
<evidence type="ECO:0000256" key="2">
    <source>
        <dbReference type="ARBA" id="ARBA00022723"/>
    </source>
</evidence>
<accession>A0A151X4E5</accession>
<evidence type="ECO:0000259" key="10">
    <source>
        <dbReference type="PROSITE" id="PS50994"/>
    </source>
</evidence>
<dbReference type="InterPro" id="IPR001584">
    <property type="entry name" value="Integrase_cat-core"/>
</dbReference>
<dbReference type="PROSITE" id="PS50994">
    <property type="entry name" value="INTEGRASE"/>
    <property type="match status" value="1"/>
</dbReference>
<proteinExistence type="predicted"/>
<dbReference type="GO" id="GO:0046872">
    <property type="term" value="F:metal ion binding"/>
    <property type="evidence" value="ECO:0007669"/>
    <property type="project" value="UniProtKB-KW"/>
</dbReference>
<dbReference type="GO" id="GO:0003964">
    <property type="term" value="F:RNA-directed DNA polymerase activity"/>
    <property type="evidence" value="ECO:0007669"/>
    <property type="project" value="UniProtKB-KW"/>
</dbReference>
<evidence type="ECO:0000256" key="3">
    <source>
        <dbReference type="ARBA" id="ARBA00022759"/>
    </source>
</evidence>
<dbReference type="GO" id="GO:0006310">
    <property type="term" value="P:DNA recombination"/>
    <property type="evidence" value="ECO:0007669"/>
    <property type="project" value="UniProtKB-KW"/>
</dbReference>
<dbReference type="GO" id="GO:0004519">
    <property type="term" value="F:endonuclease activity"/>
    <property type="evidence" value="ECO:0007669"/>
    <property type="project" value="UniProtKB-KW"/>
</dbReference>
<dbReference type="PANTHER" id="PTHR42648">
    <property type="entry name" value="TRANSPOSASE, PUTATIVE-RELATED"/>
    <property type="match status" value="1"/>
</dbReference>
<reference evidence="11 12" key="1">
    <citation type="submission" date="2015-09" db="EMBL/GenBank/DDBJ databases">
        <title>Trachymyrmex zeteki WGS genome.</title>
        <authorList>
            <person name="Nygaard S."/>
            <person name="Hu H."/>
            <person name="Boomsma J."/>
            <person name="Zhang G."/>
        </authorList>
    </citation>
    <scope>NUCLEOTIDE SEQUENCE [LARGE SCALE GENOMIC DNA]</scope>
    <source>
        <strain evidence="11">Tzet28-1</strain>
        <tissue evidence="11">Whole body</tissue>
    </source>
</reference>
<dbReference type="GO" id="GO:0015074">
    <property type="term" value="P:DNA integration"/>
    <property type="evidence" value="ECO:0007669"/>
    <property type="project" value="UniProtKB-KW"/>
</dbReference>
<dbReference type="InterPro" id="IPR025724">
    <property type="entry name" value="GAG-pre-integrase_dom"/>
</dbReference>
<dbReference type="AlphaFoldDB" id="A0A151X4E5"/>
<keyword evidence="3" id="KW-0255">Endonuclease</keyword>
<dbReference type="EMBL" id="KQ982554">
    <property type="protein sequence ID" value="KYQ55154.1"/>
    <property type="molecule type" value="Genomic_DNA"/>
</dbReference>
<keyword evidence="7" id="KW-0695">RNA-directed DNA polymerase</keyword>
<evidence type="ECO:0000256" key="7">
    <source>
        <dbReference type="ARBA" id="ARBA00022918"/>
    </source>
</evidence>
<dbReference type="InterPro" id="IPR039537">
    <property type="entry name" value="Retrotran_Ty1/copia-like"/>
</dbReference>
<evidence type="ECO:0000256" key="6">
    <source>
        <dbReference type="ARBA" id="ARBA00022908"/>
    </source>
</evidence>
<keyword evidence="8" id="KW-0548">Nucleotidyltransferase</keyword>
<feature type="domain" description="Integrase catalytic" evidence="10">
    <location>
        <begin position="129"/>
        <end position="204"/>
    </location>
</feature>
<evidence type="ECO:0000256" key="9">
    <source>
        <dbReference type="ARBA" id="ARBA00023172"/>
    </source>
</evidence>
<dbReference type="InterPro" id="IPR036397">
    <property type="entry name" value="RNaseH_sf"/>
</dbReference>
<dbReference type="InterPro" id="IPR012337">
    <property type="entry name" value="RNaseH-like_sf"/>
</dbReference>
<dbReference type="SUPFAM" id="SSF53098">
    <property type="entry name" value="Ribonuclease H-like"/>
    <property type="match status" value="1"/>
</dbReference>
<dbReference type="Gene3D" id="3.30.420.10">
    <property type="entry name" value="Ribonuclease H-like superfamily/Ribonuclease H"/>
    <property type="match status" value="1"/>
</dbReference>